<reference evidence="1 2" key="1">
    <citation type="submission" date="2020-08" db="EMBL/GenBank/DDBJ databases">
        <title>Genomic Encyclopedia of Type Strains, Phase IV (KMG-IV): sequencing the most valuable type-strain genomes for metagenomic binning, comparative biology and taxonomic classification.</title>
        <authorList>
            <person name="Goeker M."/>
        </authorList>
    </citation>
    <scope>NUCLEOTIDE SEQUENCE [LARGE SCALE GENOMIC DNA]</scope>
    <source>
        <strain evidence="1 2">DSM 2163</strain>
    </source>
</reference>
<organism evidence="1 2">
    <name type="scientific">Methylorubrum rhodinum</name>
    <dbReference type="NCBI Taxonomy" id="29428"/>
    <lineage>
        <taxon>Bacteria</taxon>
        <taxon>Pseudomonadati</taxon>
        <taxon>Pseudomonadota</taxon>
        <taxon>Alphaproteobacteria</taxon>
        <taxon>Hyphomicrobiales</taxon>
        <taxon>Methylobacteriaceae</taxon>
        <taxon>Methylorubrum</taxon>
    </lineage>
</organism>
<proteinExistence type="predicted"/>
<dbReference type="AlphaFoldDB" id="A0A840ZHU0"/>
<comment type="caution">
    <text evidence="1">The sequence shown here is derived from an EMBL/GenBank/DDBJ whole genome shotgun (WGS) entry which is preliminary data.</text>
</comment>
<sequence>MLVPIKARAERVRRSFALAIGGFSAVRSHQGRTLPTVAEMIKSKAITDQNVDVAAASFLADPQIGPYDIASGHRVNLAAAVAGHDLARQVAANSEASPGVKRAAMLTAISLARVEKAIALLH</sequence>
<accession>A0A840ZHU0</accession>
<evidence type="ECO:0000313" key="1">
    <source>
        <dbReference type="EMBL" id="MBB5757592.1"/>
    </source>
</evidence>
<dbReference type="EMBL" id="JACHOP010000008">
    <property type="protein sequence ID" value="MBB5757592.1"/>
    <property type="molecule type" value="Genomic_DNA"/>
</dbReference>
<keyword evidence="2" id="KW-1185">Reference proteome</keyword>
<gene>
    <name evidence="1" type="ORF">HNR00_002306</name>
</gene>
<name>A0A840ZHU0_9HYPH</name>
<evidence type="ECO:0000313" key="2">
    <source>
        <dbReference type="Proteomes" id="UP000583454"/>
    </source>
</evidence>
<dbReference type="Proteomes" id="UP000583454">
    <property type="component" value="Unassembled WGS sequence"/>
</dbReference>
<protein>
    <submittedName>
        <fullName evidence="1">Uncharacterized protein</fullName>
    </submittedName>
</protein>